<protein>
    <submittedName>
        <fullName evidence="1">DUF5869 protein</fullName>
    </submittedName>
</protein>
<accession>A0A8F8KL41</accession>
<dbReference type="EMBL" id="MZ420154">
    <property type="protein sequence ID" value="QYA18344.1"/>
    <property type="molecule type" value="Genomic_DNA"/>
</dbReference>
<organism evidence="1">
    <name type="scientific">Clandestinovirus</name>
    <dbReference type="NCBI Taxonomy" id="2831644"/>
    <lineage>
        <taxon>Viruses</taxon>
    </lineage>
</organism>
<proteinExistence type="predicted"/>
<evidence type="ECO:0000313" key="1">
    <source>
        <dbReference type="EMBL" id="QYA18344.1"/>
    </source>
</evidence>
<name>A0A8F8KL41_9VIRU</name>
<gene>
    <name evidence="1" type="ORF">KOM_12_74</name>
</gene>
<reference evidence="1" key="1">
    <citation type="submission" date="2021-06" db="EMBL/GenBank/DDBJ databases">
        <authorList>
            <person name="Rolland C."/>
        </authorList>
    </citation>
    <scope>NUCLEOTIDE SEQUENCE</scope>
    <source>
        <strain evidence="1">347.936635</strain>
    </source>
</reference>
<sequence>MQLPSEIVRLVGCKNYADKFSVEFQSRFEFPREVKQALVCSHHGDGPQIERTTLSYRLDHGQSSEVWNPEKWPLTKLLRPEAEHFGDIDDSLISIYSITLFPRAHDYMVGDDPDDEFCIFTSEPTFTGFTTTQVPGTLFIIDDHSIKSDCDCCDGATSSSVTLCPISNNTQLFSYLRSKRGANNIYVADETEFQDVLLNK</sequence>